<comment type="pathway">
    <text evidence="1 15">Amino-acid biosynthesis; L-lysine biosynthesis via DAP pathway; LL-2,6-diaminopimelate from (S)-tetrahydrodipicolinate (succinylase route): step 3/3.</text>
</comment>
<evidence type="ECO:0000256" key="15">
    <source>
        <dbReference type="HAMAP-Rule" id="MF_01690"/>
    </source>
</evidence>
<keyword evidence="12 15" id="KW-0170">Cobalt</keyword>
<evidence type="ECO:0000256" key="7">
    <source>
        <dbReference type="ARBA" id="ARBA00022723"/>
    </source>
</evidence>
<protein>
    <recommendedName>
        <fullName evidence="5 15">Succinyl-diaminopimelate desuccinylase</fullName>
        <shortName evidence="15">SDAP desuccinylase</shortName>
        <ecNumber evidence="4 15">3.5.1.18</ecNumber>
    </recommendedName>
    <alternativeName>
        <fullName evidence="13 15">N-succinyl-LL-2,6-diaminoheptanedioate amidohydrolase</fullName>
    </alternativeName>
</protein>
<evidence type="ECO:0000313" key="18">
    <source>
        <dbReference type="Proteomes" id="UP000236752"/>
    </source>
</evidence>
<evidence type="ECO:0000256" key="4">
    <source>
        <dbReference type="ARBA" id="ARBA00011921"/>
    </source>
</evidence>
<comment type="subunit">
    <text evidence="3 15">Homodimer.</text>
</comment>
<evidence type="ECO:0000256" key="2">
    <source>
        <dbReference type="ARBA" id="ARBA00006746"/>
    </source>
</evidence>
<feature type="binding site" evidence="15">
    <location>
        <position position="102"/>
    </location>
    <ligand>
        <name>Zn(2+)</name>
        <dbReference type="ChEBI" id="CHEBI:29105"/>
        <label>1</label>
    </ligand>
</feature>
<evidence type="ECO:0000256" key="13">
    <source>
        <dbReference type="ARBA" id="ARBA00031891"/>
    </source>
</evidence>
<dbReference type="SUPFAM" id="SSF55031">
    <property type="entry name" value="Bacterial exopeptidase dimerisation domain"/>
    <property type="match status" value="1"/>
</dbReference>
<dbReference type="PANTHER" id="PTHR43808">
    <property type="entry name" value="ACETYLORNITHINE DEACETYLASE"/>
    <property type="match status" value="1"/>
</dbReference>
<feature type="binding site" evidence="15">
    <location>
        <position position="102"/>
    </location>
    <ligand>
        <name>Zn(2+)</name>
        <dbReference type="ChEBI" id="CHEBI:29105"/>
        <label>2</label>
    </ligand>
</feature>
<dbReference type="NCBIfam" id="TIGR01246">
    <property type="entry name" value="dapE_proteo"/>
    <property type="match status" value="1"/>
</dbReference>
<evidence type="ECO:0000256" key="9">
    <source>
        <dbReference type="ARBA" id="ARBA00022833"/>
    </source>
</evidence>
<dbReference type="GO" id="GO:0008270">
    <property type="term" value="F:zinc ion binding"/>
    <property type="evidence" value="ECO:0007669"/>
    <property type="project" value="UniProtKB-UniRule"/>
</dbReference>
<feature type="binding site" evidence="15">
    <location>
        <position position="164"/>
    </location>
    <ligand>
        <name>Zn(2+)</name>
        <dbReference type="ChEBI" id="CHEBI:29105"/>
        <label>1</label>
    </ligand>
</feature>
<organism evidence="17 18">
    <name type="scientific">Thalassococcus halodurans</name>
    <dbReference type="NCBI Taxonomy" id="373675"/>
    <lineage>
        <taxon>Bacteria</taxon>
        <taxon>Pseudomonadati</taxon>
        <taxon>Pseudomonadota</taxon>
        <taxon>Alphaproteobacteria</taxon>
        <taxon>Rhodobacterales</taxon>
        <taxon>Roseobacteraceae</taxon>
        <taxon>Thalassococcus</taxon>
    </lineage>
</organism>
<dbReference type="GO" id="GO:0019877">
    <property type="term" value="P:diaminopimelate biosynthetic process"/>
    <property type="evidence" value="ECO:0007669"/>
    <property type="project" value="UniProtKB-UniRule"/>
</dbReference>
<dbReference type="InterPro" id="IPR050072">
    <property type="entry name" value="Peptidase_M20A"/>
</dbReference>
<dbReference type="Pfam" id="PF01546">
    <property type="entry name" value="Peptidase_M20"/>
    <property type="match status" value="1"/>
</dbReference>
<accession>A0A1H6BX91</accession>
<keyword evidence="18" id="KW-1185">Reference proteome</keyword>
<keyword evidence="8 15" id="KW-0378">Hydrolase</keyword>
<keyword evidence="11 15" id="KW-0457">Lysine biosynthesis</keyword>
<evidence type="ECO:0000256" key="5">
    <source>
        <dbReference type="ARBA" id="ARBA00022391"/>
    </source>
</evidence>
<keyword evidence="10 15" id="KW-0220">Diaminopimelate biosynthesis</keyword>
<sequence length="380" mass="40607">MTIDPVTLTADLIRCPSVTPEEGGALVLLEKMLSEAGFTCTRVDRGGIANLFARWGDKGHARSFGFNGHTDVVPVGDLAAWTVDPFGAEEKDGQLWGRGATDMKSGVAAFVAAAVDFVQTTPPDGAVVITITGDEEGDALDGTVALLDWMKDNDERMSVCLVGEPTCPNEMGEMMKIGRRGSLNAFFTVRGVQGHAAYPHRAKNPCHALARLMDRLASTPLDEGSDHFDASTLAVVTMDVGNPATNVIPAEAKATLNIRFNDLHSGAALTQWLEDQAALVDADFGTETEVKVKISGESFITPPGDLSDLVAKSVQAETGVTPELSTSGGTSDARFMQHHCPVVEFGLVGKTMHQVDERVDIDQIRALKAIYSRILTDYFA</sequence>
<evidence type="ECO:0000256" key="10">
    <source>
        <dbReference type="ARBA" id="ARBA00022915"/>
    </source>
</evidence>
<feature type="active site" description="Proton acceptor" evidence="15">
    <location>
        <position position="135"/>
    </location>
</feature>
<proteinExistence type="inferred from homology"/>
<evidence type="ECO:0000256" key="1">
    <source>
        <dbReference type="ARBA" id="ARBA00005130"/>
    </source>
</evidence>
<comment type="cofactor">
    <cofactor evidence="15">
        <name>Zn(2+)</name>
        <dbReference type="ChEBI" id="CHEBI:29105"/>
    </cofactor>
    <cofactor evidence="15">
        <name>Co(2+)</name>
        <dbReference type="ChEBI" id="CHEBI:48828"/>
    </cofactor>
    <text evidence="15">Binds 2 Zn(2+) or Co(2+) ions per subunit.</text>
</comment>
<evidence type="ECO:0000256" key="3">
    <source>
        <dbReference type="ARBA" id="ARBA00011738"/>
    </source>
</evidence>
<dbReference type="Gene3D" id="3.40.630.10">
    <property type="entry name" value="Zn peptidases"/>
    <property type="match status" value="2"/>
</dbReference>
<reference evidence="17 18" key="1">
    <citation type="submission" date="2016-10" db="EMBL/GenBank/DDBJ databases">
        <authorList>
            <person name="de Groot N.N."/>
        </authorList>
    </citation>
    <scope>NUCLEOTIDE SEQUENCE [LARGE SCALE GENOMIC DNA]</scope>
    <source>
        <strain evidence="17 18">DSM 26915</strain>
    </source>
</reference>
<dbReference type="Proteomes" id="UP000236752">
    <property type="component" value="Unassembled WGS sequence"/>
</dbReference>
<dbReference type="SUPFAM" id="SSF53187">
    <property type="entry name" value="Zn-dependent exopeptidases"/>
    <property type="match status" value="1"/>
</dbReference>
<dbReference type="NCBIfam" id="NF009557">
    <property type="entry name" value="PRK13009.1"/>
    <property type="match status" value="1"/>
</dbReference>
<dbReference type="GO" id="GO:0009014">
    <property type="term" value="F:succinyl-diaminopimelate desuccinylase activity"/>
    <property type="evidence" value="ECO:0007669"/>
    <property type="project" value="UniProtKB-UniRule"/>
</dbReference>
<dbReference type="OrthoDB" id="9809784at2"/>
<evidence type="ECO:0000256" key="8">
    <source>
        <dbReference type="ARBA" id="ARBA00022801"/>
    </source>
</evidence>
<dbReference type="EC" id="3.5.1.18" evidence="4 15"/>
<dbReference type="InterPro" id="IPR011650">
    <property type="entry name" value="Peptidase_M20_dimer"/>
</dbReference>
<evidence type="ECO:0000313" key="17">
    <source>
        <dbReference type="EMBL" id="SEG65324.1"/>
    </source>
</evidence>
<keyword evidence="7 15" id="KW-0479">Metal-binding</keyword>
<feature type="domain" description="Peptidase M20 dimerisation" evidence="16">
    <location>
        <begin position="177"/>
        <end position="277"/>
    </location>
</feature>
<dbReference type="HAMAP" id="MF_01690">
    <property type="entry name" value="DapE"/>
    <property type="match status" value="1"/>
</dbReference>
<dbReference type="PROSITE" id="PS00759">
    <property type="entry name" value="ARGE_DAPE_CPG2_2"/>
    <property type="match status" value="1"/>
</dbReference>
<name>A0A1H6BX91_9RHOB</name>
<keyword evidence="6 15" id="KW-0028">Amino-acid biosynthesis</keyword>
<dbReference type="PANTHER" id="PTHR43808:SF31">
    <property type="entry name" value="N-ACETYL-L-CITRULLINE DEACETYLASE"/>
    <property type="match status" value="1"/>
</dbReference>
<comment type="function">
    <text evidence="15">Catalyzes the hydrolysis of N-succinyl-L,L-diaminopimelic acid (SDAP), forming succinate and LL-2,6-diaminopimelate (DAP), an intermediate involved in the bacterial biosynthesis of lysine and meso-diaminopimelic acid, an essential component of bacterial cell walls.</text>
</comment>
<dbReference type="AlphaFoldDB" id="A0A1H6BX91"/>
<dbReference type="InterPro" id="IPR036264">
    <property type="entry name" value="Bact_exopeptidase_dim_dom"/>
</dbReference>
<evidence type="ECO:0000256" key="6">
    <source>
        <dbReference type="ARBA" id="ARBA00022605"/>
    </source>
</evidence>
<comment type="catalytic activity">
    <reaction evidence="14 15">
        <text>N-succinyl-(2S,6S)-2,6-diaminopimelate + H2O = (2S,6S)-2,6-diaminopimelate + succinate</text>
        <dbReference type="Rhea" id="RHEA:22608"/>
        <dbReference type="ChEBI" id="CHEBI:15377"/>
        <dbReference type="ChEBI" id="CHEBI:30031"/>
        <dbReference type="ChEBI" id="CHEBI:57609"/>
        <dbReference type="ChEBI" id="CHEBI:58087"/>
        <dbReference type="EC" id="3.5.1.18"/>
    </reaction>
</comment>
<dbReference type="CDD" id="cd03891">
    <property type="entry name" value="M20_DapE_proteobac"/>
    <property type="match status" value="1"/>
</dbReference>
<dbReference type="GO" id="GO:0009089">
    <property type="term" value="P:lysine biosynthetic process via diaminopimelate"/>
    <property type="evidence" value="ECO:0007669"/>
    <property type="project" value="UniProtKB-UniRule"/>
</dbReference>
<comment type="similarity">
    <text evidence="2 15">Belongs to the peptidase M20A family. DapE subfamily.</text>
</comment>
<evidence type="ECO:0000259" key="16">
    <source>
        <dbReference type="Pfam" id="PF07687"/>
    </source>
</evidence>
<dbReference type="EMBL" id="FNUZ01000010">
    <property type="protein sequence ID" value="SEG65324.1"/>
    <property type="molecule type" value="Genomic_DNA"/>
</dbReference>
<dbReference type="Pfam" id="PF07687">
    <property type="entry name" value="M20_dimer"/>
    <property type="match status" value="1"/>
</dbReference>
<feature type="binding site" evidence="15">
    <location>
        <position position="69"/>
    </location>
    <ligand>
        <name>Zn(2+)</name>
        <dbReference type="ChEBI" id="CHEBI:29105"/>
        <label>1</label>
    </ligand>
</feature>
<dbReference type="GO" id="GO:0050897">
    <property type="term" value="F:cobalt ion binding"/>
    <property type="evidence" value="ECO:0007669"/>
    <property type="project" value="UniProtKB-UniRule"/>
</dbReference>
<dbReference type="RefSeq" id="WP_103911947.1">
    <property type="nucleotide sequence ID" value="NZ_FNUZ01000010.1"/>
</dbReference>
<feature type="active site" evidence="15">
    <location>
        <position position="71"/>
    </location>
</feature>
<feature type="binding site" evidence="15">
    <location>
        <position position="136"/>
    </location>
    <ligand>
        <name>Zn(2+)</name>
        <dbReference type="ChEBI" id="CHEBI:29105"/>
        <label>2</label>
    </ligand>
</feature>
<dbReference type="GO" id="GO:0006526">
    <property type="term" value="P:L-arginine biosynthetic process"/>
    <property type="evidence" value="ECO:0007669"/>
    <property type="project" value="TreeGrafter"/>
</dbReference>
<dbReference type="UniPathway" id="UPA00034">
    <property type="reaction ID" value="UER00021"/>
</dbReference>
<evidence type="ECO:0000256" key="12">
    <source>
        <dbReference type="ARBA" id="ARBA00023285"/>
    </source>
</evidence>
<dbReference type="GO" id="GO:0008777">
    <property type="term" value="F:acetylornithine deacetylase activity"/>
    <property type="evidence" value="ECO:0007669"/>
    <property type="project" value="TreeGrafter"/>
</dbReference>
<evidence type="ECO:0000256" key="11">
    <source>
        <dbReference type="ARBA" id="ARBA00023154"/>
    </source>
</evidence>
<dbReference type="InterPro" id="IPR001261">
    <property type="entry name" value="ArgE/DapE_CS"/>
</dbReference>
<dbReference type="InterPro" id="IPR005941">
    <property type="entry name" value="DapE_proteobac"/>
</dbReference>
<dbReference type="InterPro" id="IPR002933">
    <property type="entry name" value="Peptidase_M20"/>
</dbReference>
<gene>
    <name evidence="15" type="primary">dapE</name>
    <name evidence="17" type="ORF">SAMN04488045_3853</name>
</gene>
<keyword evidence="9 15" id="KW-0862">Zinc</keyword>
<feature type="binding site" evidence="15">
    <location>
        <position position="353"/>
    </location>
    <ligand>
        <name>Zn(2+)</name>
        <dbReference type="ChEBI" id="CHEBI:29105"/>
        <label>2</label>
    </ligand>
</feature>
<evidence type="ECO:0000256" key="14">
    <source>
        <dbReference type="ARBA" id="ARBA00051301"/>
    </source>
</evidence>